<dbReference type="GO" id="GO:0000271">
    <property type="term" value="P:polysaccharide biosynthetic process"/>
    <property type="evidence" value="ECO:0007669"/>
    <property type="project" value="TreeGrafter"/>
</dbReference>
<feature type="domain" description="Acyltransferase 3" evidence="2">
    <location>
        <begin position="12"/>
        <end position="330"/>
    </location>
</feature>
<feature type="transmembrane region" description="Helical" evidence="1">
    <location>
        <begin position="259"/>
        <end position="279"/>
    </location>
</feature>
<dbReference type="GO" id="GO:0016747">
    <property type="term" value="F:acyltransferase activity, transferring groups other than amino-acyl groups"/>
    <property type="evidence" value="ECO:0007669"/>
    <property type="project" value="InterPro"/>
</dbReference>
<feature type="transmembrane region" description="Helical" evidence="1">
    <location>
        <begin position="236"/>
        <end position="253"/>
    </location>
</feature>
<organism evidence="3 4">
    <name type="scientific">Noviluteimonas gilva</name>
    <dbReference type="NCBI Taxonomy" id="2682097"/>
    <lineage>
        <taxon>Bacteria</taxon>
        <taxon>Pseudomonadati</taxon>
        <taxon>Pseudomonadota</taxon>
        <taxon>Gammaproteobacteria</taxon>
        <taxon>Lysobacterales</taxon>
        <taxon>Lysobacteraceae</taxon>
        <taxon>Noviluteimonas</taxon>
    </lineage>
</organism>
<evidence type="ECO:0000256" key="1">
    <source>
        <dbReference type="SAM" id="Phobius"/>
    </source>
</evidence>
<protein>
    <submittedName>
        <fullName evidence="3">Acyltransferase family protein</fullName>
    </submittedName>
</protein>
<evidence type="ECO:0000313" key="4">
    <source>
        <dbReference type="Proteomes" id="UP000479692"/>
    </source>
</evidence>
<dbReference type="RefSeq" id="WP_156640935.1">
    <property type="nucleotide sequence ID" value="NZ_WOXT01000001.1"/>
</dbReference>
<feature type="transmembrane region" description="Helical" evidence="1">
    <location>
        <begin position="159"/>
        <end position="177"/>
    </location>
</feature>
<feature type="transmembrane region" description="Helical" evidence="1">
    <location>
        <begin position="20"/>
        <end position="39"/>
    </location>
</feature>
<feature type="transmembrane region" description="Helical" evidence="1">
    <location>
        <begin position="291"/>
        <end position="311"/>
    </location>
</feature>
<keyword evidence="1" id="KW-0472">Membrane</keyword>
<feature type="transmembrane region" description="Helical" evidence="1">
    <location>
        <begin position="184"/>
        <end position="204"/>
    </location>
</feature>
<name>A0A7C9HRM7_9GAMM</name>
<reference evidence="3 4" key="1">
    <citation type="submission" date="2019-12" db="EMBL/GenBank/DDBJ databases">
        <authorList>
            <person name="Xu J."/>
        </authorList>
    </citation>
    <scope>NUCLEOTIDE SEQUENCE [LARGE SCALE GENOMIC DNA]</scope>
    <source>
        <strain evidence="3 4">HX-5-24</strain>
    </source>
</reference>
<proteinExistence type="predicted"/>
<feature type="transmembrane region" description="Helical" evidence="1">
    <location>
        <begin position="51"/>
        <end position="73"/>
    </location>
</feature>
<keyword evidence="3" id="KW-0012">Acyltransferase</keyword>
<feature type="transmembrane region" description="Helical" evidence="1">
    <location>
        <begin position="85"/>
        <end position="106"/>
    </location>
</feature>
<evidence type="ECO:0000313" key="3">
    <source>
        <dbReference type="EMBL" id="MUV13751.1"/>
    </source>
</evidence>
<evidence type="ECO:0000259" key="2">
    <source>
        <dbReference type="Pfam" id="PF01757"/>
    </source>
</evidence>
<dbReference type="InterPro" id="IPR002656">
    <property type="entry name" value="Acyl_transf_3_dom"/>
</dbReference>
<keyword evidence="4" id="KW-1185">Reference proteome</keyword>
<comment type="caution">
    <text evidence="3">The sequence shown here is derived from an EMBL/GenBank/DDBJ whole genome shotgun (WGS) entry which is preliminary data.</text>
</comment>
<keyword evidence="1" id="KW-1133">Transmembrane helix</keyword>
<dbReference type="Pfam" id="PF01757">
    <property type="entry name" value="Acyl_transf_3"/>
    <property type="match status" value="1"/>
</dbReference>
<dbReference type="GO" id="GO:0016020">
    <property type="term" value="C:membrane"/>
    <property type="evidence" value="ECO:0007669"/>
    <property type="project" value="TreeGrafter"/>
</dbReference>
<keyword evidence="3" id="KW-0808">Transferase</keyword>
<accession>A0A7C9HRM7</accession>
<feature type="transmembrane region" description="Helical" evidence="1">
    <location>
        <begin position="317"/>
        <end position="335"/>
    </location>
</feature>
<dbReference type="PANTHER" id="PTHR23028:SF53">
    <property type="entry name" value="ACYL_TRANSF_3 DOMAIN-CONTAINING PROTEIN"/>
    <property type="match status" value="1"/>
</dbReference>
<dbReference type="AlphaFoldDB" id="A0A7C9HRM7"/>
<keyword evidence="1" id="KW-0812">Transmembrane</keyword>
<dbReference type="InterPro" id="IPR050879">
    <property type="entry name" value="Acyltransferase_3"/>
</dbReference>
<feature type="transmembrane region" description="Helical" evidence="1">
    <location>
        <begin position="210"/>
        <end position="229"/>
    </location>
</feature>
<dbReference type="PANTHER" id="PTHR23028">
    <property type="entry name" value="ACETYLTRANSFERASE"/>
    <property type="match status" value="1"/>
</dbReference>
<sequence length="347" mass="39291">MRLSQYATGRDNNFNLVRFAAAFAVLWSHSYAIVLSPAFEPWVQWLGYTPGGVAVDVFFITSGFLVTASLLRLDNFKAFVRARALRIFPALFVMSILLALVMGPLVTTVPLNEYFSDWAVWKFIWKNTTVLTGLKYSLPGVFESNSMQVINGSLWTLPFELRCYLTLALVWWVAGFVKSDKARAFTRIVIVGTALMLLSFWIAHAQAYKHWHTFRLFFFFFCGAGMWIYRDRIPMSGKLFAAACALLVVGIWQPRAFFWVYPLTAPYIVMWLAYVPGGWIRKFNKLGDYSYGIYIYAFPMQQLLVSTIPGITPEQMIAASGAGTIALAVLSWHLVEKPALARKKVSA</sequence>
<gene>
    <name evidence="3" type="ORF">GN331_05955</name>
</gene>
<dbReference type="Proteomes" id="UP000479692">
    <property type="component" value="Unassembled WGS sequence"/>
</dbReference>
<dbReference type="EMBL" id="WOXT01000001">
    <property type="protein sequence ID" value="MUV13751.1"/>
    <property type="molecule type" value="Genomic_DNA"/>
</dbReference>